<proteinExistence type="predicted"/>
<evidence type="ECO:0000256" key="5">
    <source>
        <dbReference type="SAM" id="SignalP"/>
    </source>
</evidence>
<name>A0ABS9VQ70_9SPHN</name>
<dbReference type="Proteomes" id="UP001203058">
    <property type="component" value="Unassembled WGS sequence"/>
</dbReference>
<feature type="repeat" description="ANK" evidence="3">
    <location>
        <begin position="94"/>
        <end position="126"/>
    </location>
</feature>
<keyword evidence="5" id="KW-0732">Signal</keyword>
<evidence type="ECO:0000256" key="3">
    <source>
        <dbReference type="PROSITE-ProRule" id="PRU00023"/>
    </source>
</evidence>
<evidence type="ECO:0000313" key="7">
    <source>
        <dbReference type="Proteomes" id="UP001203058"/>
    </source>
</evidence>
<feature type="chain" id="PRO_5045601740" evidence="5">
    <location>
        <begin position="23"/>
        <end position="202"/>
    </location>
</feature>
<dbReference type="SMART" id="SM00248">
    <property type="entry name" value="ANK"/>
    <property type="match status" value="3"/>
</dbReference>
<dbReference type="RefSeq" id="WP_241447734.1">
    <property type="nucleotide sequence ID" value="NZ_JAKZHW010000002.1"/>
</dbReference>
<feature type="compositionally biased region" description="Basic and acidic residues" evidence="4">
    <location>
        <begin position="192"/>
        <end position="202"/>
    </location>
</feature>
<protein>
    <submittedName>
        <fullName evidence="6">Ankyrin repeat domain-containing protein</fullName>
    </submittedName>
</protein>
<dbReference type="InterPro" id="IPR002110">
    <property type="entry name" value="Ankyrin_rpt"/>
</dbReference>
<gene>
    <name evidence="6" type="ORF">LZ016_12170</name>
</gene>
<dbReference type="Gene3D" id="1.25.40.20">
    <property type="entry name" value="Ankyrin repeat-containing domain"/>
    <property type="match status" value="1"/>
</dbReference>
<feature type="region of interest" description="Disordered" evidence="4">
    <location>
        <begin position="183"/>
        <end position="202"/>
    </location>
</feature>
<dbReference type="InterPro" id="IPR050776">
    <property type="entry name" value="Ank_Repeat/CDKN_Inhibitor"/>
</dbReference>
<sequence>MKRFGWVVLAAAAVSTASPVLAQSYVSDAEPFISAVKSRDGDKATQLVNDRPTVLNTRNAKGETALNIVIARSDELWTQFLLGKGADPNFAASNGDTPLITAARVGFLPAMDLLFQLGVKVDTANKMGETPLIVAVQQRELEAVKLLLAHGADPDRKDSAAGYSARDYAKRDNRSRDILNAIEAAKKPASKPKSDDLNSFKL</sequence>
<keyword evidence="2 3" id="KW-0040">ANK repeat</keyword>
<reference evidence="6 7" key="1">
    <citation type="submission" date="2022-03" db="EMBL/GenBank/DDBJ databases">
        <authorList>
            <person name="Jo J.-H."/>
            <person name="Im W.-T."/>
        </authorList>
    </citation>
    <scope>NUCLEOTIDE SEQUENCE [LARGE SCALE GENOMIC DNA]</scope>
    <source>
        <strain evidence="6 7">SM33</strain>
    </source>
</reference>
<organism evidence="6 7">
    <name type="scientific">Sphingomonas telluris</name>
    <dbReference type="NCBI Taxonomy" id="2907998"/>
    <lineage>
        <taxon>Bacteria</taxon>
        <taxon>Pseudomonadati</taxon>
        <taxon>Pseudomonadota</taxon>
        <taxon>Alphaproteobacteria</taxon>
        <taxon>Sphingomonadales</taxon>
        <taxon>Sphingomonadaceae</taxon>
        <taxon>Sphingomonas</taxon>
    </lineage>
</organism>
<keyword evidence="7" id="KW-1185">Reference proteome</keyword>
<dbReference type="InterPro" id="IPR036770">
    <property type="entry name" value="Ankyrin_rpt-contain_sf"/>
</dbReference>
<dbReference type="Pfam" id="PF12796">
    <property type="entry name" value="Ank_2"/>
    <property type="match status" value="1"/>
</dbReference>
<dbReference type="PANTHER" id="PTHR24201">
    <property type="entry name" value="ANK_REP_REGION DOMAIN-CONTAINING PROTEIN"/>
    <property type="match status" value="1"/>
</dbReference>
<evidence type="ECO:0000313" key="6">
    <source>
        <dbReference type="EMBL" id="MCH8616848.1"/>
    </source>
</evidence>
<comment type="caution">
    <text evidence="6">The sequence shown here is derived from an EMBL/GenBank/DDBJ whole genome shotgun (WGS) entry which is preliminary data.</text>
</comment>
<dbReference type="EMBL" id="JAKZHW010000002">
    <property type="protein sequence ID" value="MCH8616848.1"/>
    <property type="molecule type" value="Genomic_DNA"/>
</dbReference>
<feature type="signal peptide" evidence="5">
    <location>
        <begin position="1"/>
        <end position="22"/>
    </location>
</feature>
<feature type="repeat" description="ANK" evidence="3">
    <location>
        <begin position="127"/>
        <end position="159"/>
    </location>
</feature>
<accession>A0ABS9VQ70</accession>
<dbReference type="SUPFAM" id="SSF48403">
    <property type="entry name" value="Ankyrin repeat"/>
    <property type="match status" value="1"/>
</dbReference>
<keyword evidence="1" id="KW-0677">Repeat</keyword>
<evidence type="ECO:0000256" key="1">
    <source>
        <dbReference type="ARBA" id="ARBA00022737"/>
    </source>
</evidence>
<dbReference type="PROSITE" id="PS50297">
    <property type="entry name" value="ANK_REP_REGION"/>
    <property type="match status" value="2"/>
</dbReference>
<dbReference type="PROSITE" id="PS50088">
    <property type="entry name" value="ANK_REPEAT"/>
    <property type="match status" value="2"/>
</dbReference>
<evidence type="ECO:0000256" key="2">
    <source>
        <dbReference type="ARBA" id="ARBA00023043"/>
    </source>
</evidence>
<evidence type="ECO:0000256" key="4">
    <source>
        <dbReference type="SAM" id="MobiDB-lite"/>
    </source>
</evidence>